<dbReference type="SUPFAM" id="SSF50447">
    <property type="entry name" value="Translation proteins"/>
    <property type="match status" value="1"/>
</dbReference>
<keyword evidence="5" id="KW-1185">Reference proteome</keyword>
<protein>
    <submittedName>
        <fullName evidence="4">Elongation factor-1alpha, putative</fullName>
    </submittedName>
</protein>
<gene>
    <name evidence="4" type="ORF">EIN_197680</name>
</gene>
<dbReference type="OrthoDB" id="29413at2759"/>
<dbReference type="RefSeq" id="XP_004183181.1">
    <property type="nucleotide sequence ID" value="XM_004183133.1"/>
</dbReference>
<keyword evidence="2" id="KW-0342">GTP-binding</keyword>
<name>A0A0A1TUQ6_ENTIV</name>
<sequence length="305" mass="33473">VDGDKHNLDCTYEGTFLDIINTLANANVSKVIVAINKMDAMKWSETKFKNVVNFAESVIKSSGVDFNNIRYIPISGLSGENLTSPCNQCKWCKDCLLDIIVQESGGYRNVEGPLRMVINESTRQGNGSIVSGHILRGVIAERDNVIVGPMMESFVVKRMKKGNDMVDYAGAGDITELLVEGPDRSIGKYQVIGNPESLPVGVRKFDATVKLNTFDMSIRRGTLMQLYTWSGNSPCVFARIMFSGVRDVHVKPKKLSGKVEASVEIILQKPLVLEIGATGKNLGKFFLRCNKTTIGSGVVTEIKDN</sequence>
<evidence type="ECO:0000313" key="5">
    <source>
        <dbReference type="Proteomes" id="UP000014680"/>
    </source>
</evidence>
<dbReference type="InterPro" id="IPR009001">
    <property type="entry name" value="Transl_elong_EF1A/Init_IF2_C"/>
</dbReference>
<evidence type="ECO:0000256" key="1">
    <source>
        <dbReference type="ARBA" id="ARBA00022741"/>
    </source>
</evidence>
<keyword evidence="4" id="KW-0251">Elongation factor</keyword>
<keyword evidence="4" id="KW-0648">Protein biosynthesis</keyword>
<evidence type="ECO:0000313" key="4">
    <source>
        <dbReference type="EMBL" id="ELP83835.1"/>
    </source>
</evidence>
<dbReference type="Pfam" id="PF22594">
    <property type="entry name" value="GTP-eEF1A_C"/>
    <property type="match status" value="1"/>
</dbReference>
<feature type="domain" description="GTP-eEF1A C-terminal" evidence="3">
    <location>
        <begin position="205"/>
        <end position="300"/>
    </location>
</feature>
<dbReference type="Gene3D" id="2.40.30.10">
    <property type="entry name" value="Translation factors"/>
    <property type="match status" value="2"/>
</dbReference>
<feature type="non-terminal residue" evidence="4">
    <location>
        <position position="1"/>
    </location>
</feature>
<evidence type="ECO:0000256" key="2">
    <source>
        <dbReference type="ARBA" id="ARBA00023134"/>
    </source>
</evidence>
<dbReference type="InterPro" id="IPR009000">
    <property type="entry name" value="Transl_B-barrel_sf"/>
</dbReference>
<dbReference type="InterPro" id="IPR050100">
    <property type="entry name" value="TRAFAC_GTPase_members"/>
</dbReference>
<evidence type="ECO:0000259" key="3">
    <source>
        <dbReference type="Pfam" id="PF22594"/>
    </source>
</evidence>
<dbReference type="AlphaFoldDB" id="A0A0A1TUQ6"/>
<dbReference type="KEGG" id="eiv:EIN_197680"/>
<dbReference type="GO" id="GO:0003746">
    <property type="term" value="F:translation elongation factor activity"/>
    <property type="evidence" value="ECO:0007669"/>
    <property type="project" value="UniProtKB-KW"/>
</dbReference>
<dbReference type="VEuPathDB" id="AmoebaDB:EIN_197680"/>
<accession>A0A0A1TUQ6</accession>
<reference evidence="4 5" key="1">
    <citation type="submission" date="2012-10" db="EMBL/GenBank/DDBJ databases">
        <authorList>
            <person name="Zafar N."/>
            <person name="Inman J."/>
            <person name="Hall N."/>
            <person name="Lorenzi H."/>
            <person name="Caler E."/>
        </authorList>
    </citation>
    <scope>NUCLEOTIDE SEQUENCE [LARGE SCALE GENOMIC DNA]</scope>
    <source>
        <strain evidence="4 5">IP1</strain>
    </source>
</reference>
<dbReference type="SUPFAM" id="SSF52540">
    <property type="entry name" value="P-loop containing nucleoside triphosphate hydrolases"/>
    <property type="match status" value="1"/>
</dbReference>
<dbReference type="Proteomes" id="UP000014680">
    <property type="component" value="Unassembled WGS sequence"/>
</dbReference>
<dbReference type="PANTHER" id="PTHR23115">
    <property type="entry name" value="TRANSLATION FACTOR"/>
    <property type="match status" value="1"/>
</dbReference>
<dbReference type="GeneID" id="14882816"/>
<dbReference type="InterPro" id="IPR054696">
    <property type="entry name" value="GTP-eEF1A_C"/>
</dbReference>
<dbReference type="EMBL" id="KB207226">
    <property type="protein sequence ID" value="ELP83835.1"/>
    <property type="molecule type" value="Genomic_DNA"/>
</dbReference>
<organism evidence="4 5">
    <name type="scientific">Entamoeba invadens IP1</name>
    <dbReference type="NCBI Taxonomy" id="370355"/>
    <lineage>
        <taxon>Eukaryota</taxon>
        <taxon>Amoebozoa</taxon>
        <taxon>Evosea</taxon>
        <taxon>Archamoebae</taxon>
        <taxon>Mastigamoebida</taxon>
        <taxon>Entamoebidae</taxon>
        <taxon>Entamoeba</taxon>
    </lineage>
</organism>
<dbReference type="SUPFAM" id="SSF50465">
    <property type="entry name" value="EF-Tu/eEF-1alpha/eIF2-gamma C-terminal domain"/>
    <property type="match status" value="1"/>
</dbReference>
<dbReference type="GO" id="GO:0005525">
    <property type="term" value="F:GTP binding"/>
    <property type="evidence" value="ECO:0007669"/>
    <property type="project" value="UniProtKB-KW"/>
</dbReference>
<dbReference type="InterPro" id="IPR027417">
    <property type="entry name" value="P-loop_NTPase"/>
</dbReference>
<keyword evidence="1" id="KW-0547">Nucleotide-binding</keyword>
<dbReference type="Gene3D" id="3.40.50.300">
    <property type="entry name" value="P-loop containing nucleotide triphosphate hydrolases"/>
    <property type="match status" value="1"/>
</dbReference>
<proteinExistence type="predicted"/>